<keyword evidence="3" id="KW-0808">Transferase</keyword>
<keyword evidence="1" id="KW-0472">Membrane</keyword>
<feature type="transmembrane region" description="Helical" evidence="1">
    <location>
        <begin position="74"/>
        <end position="95"/>
    </location>
</feature>
<dbReference type="OrthoDB" id="2514702at2"/>
<keyword evidence="1" id="KW-1133">Transmembrane helix</keyword>
<evidence type="ECO:0000313" key="4">
    <source>
        <dbReference type="Proteomes" id="UP000321903"/>
    </source>
</evidence>
<dbReference type="InterPro" id="IPR010559">
    <property type="entry name" value="Sig_transdc_His_kin_internal"/>
</dbReference>
<organism evidence="3 4">
    <name type="scientific">Psychrobacter frigidicola</name>
    <dbReference type="NCBI Taxonomy" id="45611"/>
    <lineage>
        <taxon>Bacteria</taxon>
        <taxon>Pseudomonadati</taxon>
        <taxon>Pseudomonadota</taxon>
        <taxon>Gammaproteobacteria</taxon>
        <taxon>Moraxellales</taxon>
        <taxon>Moraxellaceae</taxon>
        <taxon>Psychrobacter</taxon>
    </lineage>
</organism>
<dbReference type="EMBL" id="VORZ01000002">
    <property type="protein sequence ID" value="TXD96860.1"/>
    <property type="molecule type" value="Genomic_DNA"/>
</dbReference>
<dbReference type="Proteomes" id="UP000321903">
    <property type="component" value="Unassembled WGS sequence"/>
</dbReference>
<dbReference type="AlphaFoldDB" id="A0A5C7A7X3"/>
<name>A0A5C7A7X3_9GAMM</name>
<dbReference type="Pfam" id="PF06580">
    <property type="entry name" value="His_kinase"/>
    <property type="match status" value="1"/>
</dbReference>
<feature type="transmembrane region" description="Helical" evidence="1">
    <location>
        <begin position="115"/>
        <end position="138"/>
    </location>
</feature>
<evidence type="ECO:0000259" key="2">
    <source>
        <dbReference type="Pfam" id="PF06580"/>
    </source>
</evidence>
<feature type="transmembrane region" description="Helical" evidence="1">
    <location>
        <begin position="144"/>
        <end position="169"/>
    </location>
</feature>
<gene>
    <name evidence="3" type="ORF">ES754_07450</name>
</gene>
<dbReference type="GO" id="GO:0016020">
    <property type="term" value="C:membrane"/>
    <property type="evidence" value="ECO:0007669"/>
    <property type="project" value="InterPro"/>
</dbReference>
<reference evidence="3 4" key="1">
    <citation type="submission" date="2019-08" db="EMBL/GenBank/DDBJ databases">
        <title>Genome sequence of Psychrobacter frigidicola ACAM304 (type strain).</title>
        <authorList>
            <person name="Bowman J.P."/>
        </authorList>
    </citation>
    <scope>NUCLEOTIDE SEQUENCE [LARGE SCALE GENOMIC DNA]</scope>
    <source>
        <strain evidence="3 4">ACAM 304</strain>
    </source>
</reference>
<proteinExistence type="predicted"/>
<dbReference type="PANTHER" id="PTHR34220:SF7">
    <property type="entry name" value="SENSOR HISTIDINE KINASE YPDA"/>
    <property type="match status" value="1"/>
</dbReference>
<keyword evidence="3" id="KW-0418">Kinase</keyword>
<keyword evidence="4" id="KW-1185">Reference proteome</keyword>
<dbReference type="PANTHER" id="PTHR34220">
    <property type="entry name" value="SENSOR HISTIDINE KINASE YPDA"/>
    <property type="match status" value="1"/>
</dbReference>
<dbReference type="InterPro" id="IPR050640">
    <property type="entry name" value="Bact_2-comp_sensor_kinase"/>
</dbReference>
<feature type="transmembrane region" description="Helical" evidence="1">
    <location>
        <begin position="45"/>
        <end position="62"/>
    </location>
</feature>
<evidence type="ECO:0000256" key="1">
    <source>
        <dbReference type="SAM" id="Phobius"/>
    </source>
</evidence>
<protein>
    <submittedName>
        <fullName evidence="3">Histidine kinase</fullName>
    </submittedName>
</protein>
<dbReference type="GO" id="GO:0000155">
    <property type="term" value="F:phosphorelay sensor kinase activity"/>
    <property type="evidence" value="ECO:0007669"/>
    <property type="project" value="InterPro"/>
</dbReference>
<feature type="domain" description="Signal transduction histidine kinase internal region" evidence="2">
    <location>
        <begin position="189"/>
        <end position="265"/>
    </location>
</feature>
<keyword evidence="1" id="KW-0812">Transmembrane</keyword>
<sequence length="383" mass="44276">MKKWRSYRSKTSLENKGSSIANDEVALLAERLEFFVPKFMDTMRAWQWVLYIFFWSLFVTVIDRHDLATWSDFLIKFASRITQNTMTIIPAFYLIDYLRPISKHANPVQISMRILLLVMCGAAISATFVKLVMINVGWLEYDPYTFIFSVLFNVVTTGGFTIVFLLYFLRQHRELMALKISFENKLTAQNDIMKSRISPHFFFNTINSLASLIETDPPHAAELLQHVSALFRATFNGAREISFEEEVALCEHYLAIESSRLADKLVVTWQLPEDDMMYDMVITSLTLQSVLEKMLLNVVEMTTETIVIDITVTWQHHRIAITVTVQLPSKTFMVTHDLRRHISFHIQADRLRAYFGQSADIQSTVTSQQIVTVIDYPLQDVGL</sequence>
<evidence type="ECO:0000313" key="3">
    <source>
        <dbReference type="EMBL" id="TXD96860.1"/>
    </source>
</evidence>
<accession>A0A5C7A7X3</accession>
<comment type="caution">
    <text evidence="3">The sequence shown here is derived from an EMBL/GenBank/DDBJ whole genome shotgun (WGS) entry which is preliminary data.</text>
</comment>